<dbReference type="Proteomes" id="UP000309174">
    <property type="component" value="Unassembled WGS sequence"/>
</dbReference>
<protein>
    <submittedName>
        <fullName evidence="3">VWA domain-containing protein</fullName>
    </submittedName>
</protein>
<keyword evidence="4" id="KW-1185">Reference proteome</keyword>
<evidence type="ECO:0000256" key="2">
    <source>
        <dbReference type="SAM" id="Phobius"/>
    </source>
</evidence>
<keyword evidence="2" id="KW-0472">Membrane</keyword>
<evidence type="ECO:0000313" key="3">
    <source>
        <dbReference type="EMBL" id="TMQ91227.1"/>
    </source>
</evidence>
<feature type="region of interest" description="Disordered" evidence="1">
    <location>
        <begin position="245"/>
        <end position="281"/>
    </location>
</feature>
<feature type="compositionally biased region" description="Low complexity" evidence="1">
    <location>
        <begin position="252"/>
        <end position="274"/>
    </location>
</feature>
<dbReference type="CDD" id="cd00198">
    <property type="entry name" value="vWFA"/>
    <property type="match status" value="1"/>
</dbReference>
<dbReference type="InterPro" id="IPR036465">
    <property type="entry name" value="vWFA_dom_sf"/>
</dbReference>
<proteinExistence type="predicted"/>
<feature type="compositionally biased region" description="Polar residues" evidence="1">
    <location>
        <begin position="20"/>
        <end position="34"/>
    </location>
</feature>
<gene>
    <name evidence="3" type="ORF">ETD83_31840</name>
</gene>
<name>A0A5C4J318_9ACTN</name>
<feature type="region of interest" description="Disordered" evidence="1">
    <location>
        <begin position="1"/>
        <end position="44"/>
    </location>
</feature>
<organism evidence="3 4">
    <name type="scientific">Actinomadura soli</name>
    <dbReference type="NCBI Taxonomy" id="2508997"/>
    <lineage>
        <taxon>Bacteria</taxon>
        <taxon>Bacillati</taxon>
        <taxon>Actinomycetota</taxon>
        <taxon>Actinomycetes</taxon>
        <taxon>Streptosporangiales</taxon>
        <taxon>Thermomonosporaceae</taxon>
        <taxon>Actinomadura</taxon>
    </lineage>
</organism>
<keyword evidence="2" id="KW-0812">Transmembrane</keyword>
<dbReference type="EMBL" id="VCKW01000226">
    <property type="protein sequence ID" value="TMQ91227.1"/>
    <property type="molecule type" value="Genomic_DNA"/>
</dbReference>
<keyword evidence="2" id="KW-1133">Transmembrane helix</keyword>
<feature type="compositionally biased region" description="Gly residues" evidence="1">
    <location>
        <begin position="1"/>
        <end position="10"/>
    </location>
</feature>
<evidence type="ECO:0000256" key="1">
    <source>
        <dbReference type="SAM" id="MobiDB-lite"/>
    </source>
</evidence>
<dbReference type="Gene3D" id="3.40.50.410">
    <property type="entry name" value="von Willebrand factor, type A domain"/>
    <property type="match status" value="1"/>
</dbReference>
<evidence type="ECO:0000313" key="4">
    <source>
        <dbReference type="Proteomes" id="UP000309174"/>
    </source>
</evidence>
<dbReference type="OrthoDB" id="3542505at2"/>
<comment type="caution">
    <text evidence="3">The sequence shown here is derived from an EMBL/GenBank/DDBJ whole genome shotgun (WGS) entry which is preliminary data.</text>
</comment>
<sequence>MNETGSGGTPPGRLGDDENSSAVNSPSTEASTGPPTGDGTRADPRPPAVILGICSGVIVTVVMKHVYAVAWLSTLVTAAVAVAVIVLGLWLVPRRQVKDALKPVVTKVSARVVTAVAWGAAGAAVMALVLLAAAGVHGLRERAGSCAQPLDLRVLTTPEALTPLRAAAAEFADHSEDRGCRKYGVTVVPEAGPVPLYDGFRLLWRRSAPADERHAEGEQLFGPQPDIWIPSSTAEYDFIPKAPGQVAPSIQAGGRTAPSGTGSAAGASAPNGAGDPKFRPRGSLGTSPLVLALFTKAHESVADPIAAPLATKTSDLLSRFEDVDVRLRAIARPVPETSSAALAVTPALYDALPGDDSKDERFTGPAGLVAPDAVSLLCQFRERAAAQDSDPPDDIAVAVPEQVLHDYDMGRPLGDRCGAVDPGAAPYAKWRLHPYYATDLPTLDYPFVQVRWRGQDTEERDAAVTEFRRWLDRHPLIRQGFRDGRGTVPPAPEGDTRHFYLSRLQRTVGDRVISPNVALTSAKGVQETLDRIGAARPRISVSLMLDVSASMGGAAQAREGVRLARGTAFLRSLVSQLQSNDRVGLQVSSQKAPSDGAGTFGNVPQDTASPDHKNAITSRLQAVASGGGDQPLSDAIAAADLGTGRPNLILVTDGQSTRTNPQLSSRVRWLAGEFRGRHPDLRLTVVLTGPATCRSAPVKQIVAALRPADGPGCVALTGASEVEQAAELLSGLR</sequence>
<dbReference type="AlphaFoldDB" id="A0A5C4J318"/>
<accession>A0A5C4J318</accession>
<feature type="transmembrane region" description="Helical" evidence="2">
    <location>
        <begin position="112"/>
        <end position="136"/>
    </location>
</feature>
<feature type="transmembrane region" description="Helical" evidence="2">
    <location>
        <begin position="69"/>
        <end position="92"/>
    </location>
</feature>
<dbReference type="RefSeq" id="WP_138648912.1">
    <property type="nucleotide sequence ID" value="NZ_VCKW01000226.1"/>
</dbReference>
<reference evidence="3 4" key="1">
    <citation type="submission" date="2019-05" db="EMBL/GenBank/DDBJ databases">
        <title>Draft genome sequence of Actinomadura sp. 14C53.</title>
        <authorList>
            <person name="Saricaoglu S."/>
            <person name="Isik K."/>
        </authorList>
    </citation>
    <scope>NUCLEOTIDE SEQUENCE [LARGE SCALE GENOMIC DNA]</scope>
    <source>
        <strain evidence="3 4">14C53</strain>
    </source>
</reference>
<dbReference type="SUPFAM" id="SSF53300">
    <property type="entry name" value="vWA-like"/>
    <property type="match status" value="1"/>
</dbReference>